<organism evidence="3 4">
    <name type="scientific">Streptomyces avermitilis (strain ATCC 31267 / DSM 46492 / JCM 5070 / NBRC 14893 / NCIMB 12804 / NRRL 8165 / MA-4680)</name>
    <dbReference type="NCBI Taxonomy" id="227882"/>
    <lineage>
        <taxon>Bacteria</taxon>
        <taxon>Bacillati</taxon>
        <taxon>Actinomycetota</taxon>
        <taxon>Actinomycetes</taxon>
        <taxon>Kitasatosporales</taxon>
        <taxon>Streptomycetaceae</taxon>
        <taxon>Streptomyces</taxon>
    </lineage>
</organism>
<evidence type="ECO:0000313" key="4">
    <source>
        <dbReference type="Proteomes" id="UP000000428"/>
    </source>
</evidence>
<evidence type="ECO:0000256" key="1">
    <source>
        <dbReference type="SAM" id="MobiDB-lite"/>
    </source>
</evidence>
<reference evidence="3 4" key="1">
    <citation type="journal article" date="2001" name="Proc. Natl. Acad. Sci. U.S.A.">
        <title>Genome sequence of an industrial microorganism Streptomyces avermitilis: deducing the ability of producing secondary metabolites.</title>
        <authorList>
            <person name="Omura S."/>
            <person name="Ikeda H."/>
            <person name="Ishikawa J."/>
            <person name="Hanamoto A."/>
            <person name="Takahashi C."/>
            <person name="Shinose M."/>
            <person name="Takahashi Y."/>
            <person name="Horikawa H."/>
            <person name="Nakazawa H."/>
            <person name="Osonoe T."/>
            <person name="Kikuchi H."/>
            <person name="Shiba T."/>
            <person name="Sakaki Y."/>
            <person name="Hattori M."/>
        </authorList>
    </citation>
    <scope>NUCLEOTIDE SEQUENCE [LARGE SCALE GENOMIC DNA]</scope>
    <source>
        <strain evidence="4">ATCC 31267 / DSM 46492 / JCM 5070 / NBRC 14893 / NCIMB 12804 / NRRL 8165 / MA-4680</strain>
    </source>
</reference>
<name>Q82KB0_STRAW</name>
<feature type="transmembrane region" description="Helical" evidence="2">
    <location>
        <begin position="106"/>
        <end position="127"/>
    </location>
</feature>
<feature type="transmembrane region" description="Helical" evidence="2">
    <location>
        <begin position="244"/>
        <end position="269"/>
    </location>
</feature>
<sequence>MTRTAVHRDRPDAGRWPRGVRRARRRRRTPPRSGYGGGARSLLLRESPGLLLRAYVHCLRPYDDDVGPAHEAWAMENLVSPAVPGAASAARKGPRRRFTTRPAERFCYATGALLVLSGLAHLVVFAVDGGPWDGPVSWRKPVTFGLSFGLTLVAVTWVTSYLRVGARLRTALLVVFAADCVVEVGGITLQAWRRAPSHLNMETGFDTLVSMTLAVGGGVLVVVLSVFAAAAFRHRPEGPVGMPLALRSGFAILVVALLSGAAMIARGVVLTRTGHQEAAYHSTAPLKPLHGVSLHAVLVLPALASLLSRTPWSDPRKQRLMYVAVGAYAVAVLAAGVWAVLTY</sequence>
<dbReference type="AlphaFoldDB" id="Q82KB0"/>
<proteinExistence type="predicted"/>
<dbReference type="HOGENOM" id="CLU_069617_0_0_11"/>
<keyword evidence="2" id="KW-1133">Transmembrane helix</keyword>
<dbReference type="EMBL" id="BA000030">
    <property type="protein sequence ID" value="BAC70204.1"/>
    <property type="molecule type" value="Genomic_DNA"/>
</dbReference>
<evidence type="ECO:0000313" key="3">
    <source>
        <dbReference type="EMBL" id="BAC70204.1"/>
    </source>
</evidence>
<keyword evidence="2" id="KW-0812">Transmembrane</keyword>
<gene>
    <name evidence="3" type="ORF">SAVERM_2493</name>
</gene>
<keyword evidence="4" id="KW-1185">Reference proteome</keyword>
<accession>Q82KB0</accession>
<dbReference type="eggNOG" id="ENOG502ZBYF">
    <property type="taxonomic scope" value="Bacteria"/>
</dbReference>
<feature type="transmembrane region" description="Helical" evidence="2">
    <location>
        <begin position="320"/>
        <end position="341"/>
    </location>
</feature>
<feature type="compositionally biased region" description="Basic and acidic residues" evidence="1">
    <location>
        <begin position="1"/>
        <end position="15"/>
    </location>
</feature>
<feature type="transmembrane region" description="Helical" evidence="2">
    <location>
        <begin position="212"/>
        <end position="232"/>
    </location>
</feature>
<reference evidence="3 4" key="2">
    <citation type="journal article" date="2003" name="Nat. Biotechnol.">
        <title>Complete genome sequence and comparative analysis of the industrial microorganism Streptomyces avermitilis.</title>
        <authorList>
            <person name="Ikeda H."/>
            <person name="Ishikawa J."/>
            <person name="Hanamoto A."/>
            <person name="Shinose M."/>
            <person name="Kikuchi H."/>
            <person name="Shiba T."/>
            <person name="Sakaki Y."/>
            <person name="Hattori M."/>
            <person name="Omura S."/>
        </authorList>
    </citation>
    <scope>NUCLEOTIDE SEQUENCE [LARGE SCALE GENOMIC DNA]</scope>
    <source>
        <strain evidence="4">ATCC 31267 / DSM 46492 / JCM 5070 / NBRC 14893 / NCIMB 12804 / NRRL 8165 / MA-4680</strain>
    </source>
</reference>
<dbReference type="KEGG" id="sma:SAVERM_2493"/>
<keyword evidence="2" id="KW-0472">Membrane</keyword>
<dbReference type="Proteomes" id="UP000000428">
    <property type="component" value="Chromosome"/>
</dbReference>
<evidence type="ECO:0000256" key="2">
    <source>
        <dbReference type="SAM" id="Phobius"/>
    </source>
</evidence>
<feature type="transmembrane region" description="Helical" evidence="2">
    <location>
        <begin position="142"/>
        <end position="164"/>
    </location>
</feature>
<reference evidence="3 4" key="3">
    <citation type="journal article" date="2014" name="J. Ind. Microbiol. Biotechnol.">
        <title>Genome mining of the Streptomyces avermitilis genome and development of genome-minimized hosts for heterologous expression of biosynthetic gene clusters.</title>
        <authorList>
            <person name="Ikeda H."/>
            <person name="Shin-ya K."/>
            <person name="Omura S."/>
        </authorList>
    </citation>
    <scope>NUCLEOTIDE SEQUENCE [LARGE SCALE GENOMIC DNA]</scope>
    <source>
        <strain evidence="4">ATCC 31267 / DSM 46492 / JCM 5070 / NBRC 14893 / NCIMB 12804 / NRRL 8165 / MA-4680</strain>
    </source>
</reference>
<feature type="transmembrane region" description="Helical" evidence="2">
    <location>
        <begin position="289"/>
        <end position="308"/>
    </location>
</feature>
<feature type="compositionally biased region" description="Basic residues" evidence="1">
    <location>
        <begin position="18"/>
        <end position="30"/>
    </location>
</feature>
<feature type="region of interest" description="Disordered" evidence="1">
    <location>
        <begin position="1"/>
        <end position="40"/>
    </location>
</feature>
<feature type="transmembrane region" description="Helical" evidence="2">
    <location>
        <begin position="171"/>
        <end position="192"/>
    </location>
</feature>
<protein>
    <submittedName>
        <fullName evidence="3">Uncharacterized protein</fullName>
    </submittedName>
</protein>